<dbReference type="KEGG" id="manq:L1994_09275"/>
<dbReference type="SUPFAM" id="SSF58104">
    <property type="entry name" value="Methyl-accepting chemotaxis protein (MCP) signaling domain"/>
    <property type="match status" value="1"/>
</dbReference>
<sequence>MSIEKINRVLKRALEGDTSVRVDERDAGPELKNLAQTVNTVIEKLEHADDSEVFKKRMFSFVKFNPQAIAVLGPDKKRIDLNKEYERAWRGSYEELMNKKLYDFDIKITGGDDFYASYNTRKNAQTDMEISWPDNTKTYLRLFQTPILNDSGEIDINYYIYQDLTAENALNSYLNHEIDKISDNIEKISKGNLELDLSVSDADENTKDARELIFKISSSLSKAKSAIENLVSDAELLSDAAISGNLRERTDVKRHEGHFRGVMEGFNQTLDIISGPLNESMRVISCYAENDYIARFSDEVPVSGDFAEFKKSINELGDRLVYVIDEVQKAVVNVTVGTSEASKGSDEVAKATEQVAMTSQKCADLSRSVLSKMENIQRQISDLSASNEEIAATSQDVLKNAEDMTTKGNDAQVLGNDANDKMESVRSITKRSVDEINDLNEQIKEINKIVKMINDITGQINLLSLNAAIEAARAGEHGRGFAVVAGEVKNLAGDARKATDHIEKVITSIQKNSRDTADAILSANEGVLSAVGSVDATITALNEIVGQSQQVTSNMSEIARAIENQAQIANVVVNATDDGARETGENLREVEELAALAQETSASVEEIGSAIHEVNEMAGILKDNMSRFKIDKQ</sequence>
<keyword evidence="1 3" id="KW-0807">Transducer</keyword>
<comment type="similarity">
    <text evidence="2">Belongs to the methyl-accepting chemotaxis (MCP) protein family.</text>
</comment>
<evidence type="ECO:0000313" key="7">
    <source>
        <dbReference type="Proteomes" id="UP001218895"/>
    </source>
</evidence>
<evidence type="ECO:0000256" key="1">
    <source>
        <dbReference type="ARBA" id="ARBA00023224"/>
    </source>
</evidence>
<organism evidence="6 7">
    <name type="scientific">Methanomicrobium antiquum</name>
    <dbReference type="NCBI Taxonomy" id="487686"/>
    <lineage>
        <taxon>Archaea</taxon>
        <taxon>Methanobacteriati</taxon>
        <taxon>Methanobacteriota</taxon>
        <taxon>Stenosarchaea group</taxon>
        <taxon>Methanomicrobia</taxon>
        <taxon>Methanomicrobiales</taxon>
        <taxon>Methanomicrobiaceae</taxon>
        <taxon>Methanomicrobium</taxon>
    </lineage>
</organism>
<dbReference type="EMBL" id="CP091092">
    <property type="protein sequence ID" value="WFN36325.1"/>
    <property type="molecule type" value="Genomic_DNA"/>
</dbReference>
<dbReference type="InterPro" id="IPR035965">
    <property type="entry name" value="PAS-like_dom_sf"/>
</dbReference>
<dbReference type="Pfam" id="PF00672">
    <property type="entry name" value="HAMP"/>
    <property type="match status" value="1"/>
</dbReference>
<evidence type="ECO:0000259" key="5">
    <source>
        <dbReference type="PROSITE" id="PS50885"/>
    </source>
</evidence>
<keyword evidence="7" id="KW-1185">Reference proteome</keyword>
<evidence type="ECO:0000259" key="4">
    <source>
        <dbReference type="PROSITE" id="PS50111"/>
    </source>
</evidence>
<dbReference type="Gene3D" id="1.10.287.950">
    <property type="entry name" value="Methyl-accepting chemotaxis protein"/>
    <property type="match status" value="1"/>
</dbReference>
<dbReference type="CDD" id="cd11386">
    <property type="entry name" value="MCP_signal"/>
    <property type="match status" value="1"/>
</dbReference>
<proteinExistence type="inferred from homology"/>
<dbReference type="InterPro" id="IPR003660">
    <property type="entry name" value="HAMP_dom"/>
</dbReference>
<dbReference type="Proteomes" id="UP001218895">
    <property type="component" value="Chromosome"/>
</dbReference>
<reference evidence="6" key="1">
    <citation type="submission" date="2022-01" db="EMBL/GenBank/DDBJ databases">
        <title>Complete genome of Methanomicrobium antiquum DSM 21220.</title>
        <authorList>
            <person name="Chen S.-C."/>
            <person name="You Y.-T."/>
            <person name="Zhou Y.-Z."/>
            <person name="Lai M.-C."/>
        </authorList>
    </citation>
    <scope>NUCLEOTIDE SEQUENCE</scope>
    <source>
        <strain evidence="6">DSM 21220</strain>
    </source>
</reference>
<dbReference type="PRINTS" id="PR00260">
    <property type="entry name" value="CHEMTRNSDUCR"/>
</dbReference>
<name>A0AAF0JMA4_9EURY</name>
<dbReference type="GeneID" id="79950587"/>
<accession>A0AAF0JMA4</accession>
<evidence type="ECO:0000313" key="6">
    <source>
        <dbReference type="EMBL" id="WFN36325.1"/>
    </source>
</evidence>
<dbReference type="PROSITE" id="PS50885">
    <property type="entry name" value="HAMP"/>
    <property type="match status" value="1"/>
</dbReference>
<dbReference type="SUPFAM" id="SSF55785">
    <property type="entry name" value="PYP-like sensor domain (PAS domain)"/>
    <property type="match status" value="1"/>
</dbReference>
<dbReference type="Pfam" id="PF00015">
    <property type="entry name" value="MCPsignal"/>
    <property type="match status" value="1"/>
</dbReference>
<protein>
    <submittedName>
        <fullName evidence="6">Methyl-accepting chemotaxis protein</fullName>
    </submittedName>
</protein>
<dbReference type="InterPro" id="IPR004090">
    <property type="entry name" value="Chemotax_Me-accpt_rcpt"/>
</dbReference>
<dbReference type="SMART" id="SM00283">
    <property type="entry name" value="MA"/>
    <property type="match status" value="1"/>
</dbReference>
<feature type="domain" description="Methyl-accepting transducer" evidence="4">
    <location>
        <begin position="344"/>
        <end position="580"/>
    </location>
</feature>
<dbReference type="PANTHER" id="PTHR32089:SF112">
    <property type="entry name" value="LYSOZYME-LIKE PROTEIN-RELATED"/>
    <property type="match status" value="1"/>
</dbReference>
<evidence type="ECO:0000256" key="3">
    <source>
        <dbReference type="PROSITE-ProRule" id="PRU00284"/>
    </source>
</evidence>
<gene>
    <name evidence="6" type="ORF">L1994_09275</name>
</gene>
<feature type="domain" description="HAMP" evidence="5">
    <location>
        <begin position="3"/>
        <end position="50"/>
    </location>
</feature>
<dbReference type="InterPro" id="IPR004089">
    <property type="entry name" value="MCPsignal_dom"/>
</dbReference>
<dbReference type="GO" id="GO:0016020">
    <property type="term" value="C:membrane"/>
    <property type="evidence" value="ECO:0007669"/>
    <property type="project" value="InterPro"/>
</dbReference>
<dbReference type="Pfam" id="PF18947">
    <property type="entry name" value="HAMP_2"/>
    <property type="match status" value="1"/>
</dbReference>
<dbReference type="GO" id="GO:0006935">
    <property type="term" value="P:chemotaxis"/>
    <property type="evidence" value="ECO:0007669"/>
    <property type="project" value="InterPro"/>
</dbReference>
<evidence type="ECO:0000256" key="2">
    <source>
        <dbReference type="ARBA" id="ARBA00029447"/>
    </source>
</evidence>
<dbReference type="RefSeq" id="WP_278099163.1">
    <property type="nucleotide sequence ID" value="NZ_CP091092.1"/>
</dbReference>
<dbReference type="GO" id="GO:0004888">
    <property type="term" value="F:transmembrane signaling receptor activity"/>
    <property type="evidence" value="ECO:0007669"/>
    <property type="project" value="InterPro"/>
</dbReference>
<dbReference type="PANTHER" id="PTHR32089">
    <property type="entry name" value="METHYL-ACCEPTING CHEMOTAXIS PROTEIN MCPB"/>
    <property type="match status" value="1"/>
</dbReference>
<dbReference type="Gene3D" id="1.20.120.1530">
    <property type="match status" value="1"/>
</dbReference>
<dbReference type="Gene3D" id="3.30.450.20">
    <property type="entry name" value="PAS domain"/>
    <property type="match status" value="1"/>
</dbReference>
<dbReference type="AlphaFoldDB" id="A0AAF0JMA4"/>
<dbReference type="GO" id="GO:0007165">
    <property type="term" value="P:signal transduction"/>
    <property type="evidence" value="ECO:0007669"/>
    <property type="project" value="UniProtKB-KW"/>
</dbReference>
<dbReference type="PROSITE" id="PS50111">
    <property type="entry name" value="CHEMOTAXIS_TRANSDUC_2"/>
    <property type="match status" value="1"/>
</dbReference>